<protein>
    <submittedName>
        <fullName evidence="1">Unplaced genomic scaffold scaffold_166, whole genome shotgun sequence</fullName>
    </submittedName>
</protein>
<organism evidence="1 2">
    <name type="scientific">Pisolithus microcarpus 441</name>
    <dbReference type="NCBI Taxonomy" id="765257"/>
    <lineage>
        <taxon>Eukaryota</taxon>
        <taxon>Fungi</taxon>
        <taxon>Dikarya</taxon>
        <taxon>Basidiomycota</taxon>
        <taxon>Agaricomycotina</taxon>
        <taxon>Agaricomycetes</taxon>
        <taxon>Agaricomycetidae</taxon>
        <taxon>Boletales</taxon>
        <taxon>Sclerodermatineae</taxon>
        <taxon>Pisolithaceae</taxon>
        <taxon>Pisolithus</taxon>
    </lineage>
</organism>
<dbReference type="AlphaFoldDB" id="A0A0C9XW55"/>
<gene>
    <name evidence="1" type="ORF">PISMIDRAFT_255106</name>
</gene>
<sequence length="105" mass="11731">MASSVSSPRSMISALSRTTGRYNKSLWMERLWESLSMLTSSLSLSMPIPHQTQTRFGFLLKMDSVVDRCLRRTMLLLSGLCLTALATATYGRNSMVPAYIDSKMS</sequence>
<accession>A0A0C9XW55</accession>
<reference evidence="2" key="2">
    <citation type="submission" date="2015-01" db="EMBL/GenBank/DDBJ databases">
        <title>Evolutionary Origins and Diversification of the Mycorrhizal Mutualists.</title>
        <authorList>
            <consortium name="DOE Joint Genome Institute"/>
            <consortium name="Mycorrhizal Genomics Consortium"/>
            <person name="Kohler A."/>
            <person name="Kuo A."/>
            <person name="Nagy L.G."/>
            <person name="Floudas D."/>
            <person name="Copeland A."/>
            <person name="Barry K.W."/>
            <person name="Cichocki N."/>
            <person name="Veneault-Fourrey C."/>
            <person name="LaButti K."/>
            <person name="Lindquist E.A."/>
            <person name="Lipzen A."/>
            <person name="Lundell T."/>
            <person name="Morin E."/>
            <person name="Murat C."/>
            <person name="Riley R."/>
            <person name="Ohm R."/>
            <person name="Sun H."/>
            <person name="Tunlid A."/>
            <person name="Henrissat B."/>
            <person name="Grigoriev I.V."/>
            <person name="Hibbett D.S."/>
            <person name="Martin F."/>
        </authorList>
    </citation>
    <scope>NUCLEOTIDE SEQUENCE [LARGE SCALE GENOMIC DNA]</scope>
    <source>
        <strain evidence="2">441</strain>
    </source>
</reference>
<evidence type="ECO:0000313" key="1">
    <source>
        <dbReference type="EMBL" id="KIK16670.1"/>
    </source>
</evidence>
<dbReference type="HOGENOM" id="CLU_2237655_0_0_1"/>
<dbReference type="Proteomes" id="UP000054018">
    <property type="component" value="Unassembled WGS sequence"/>
</dbReference>
<evidence type="ECO:0000313" key="2">
    <source>
        <dbReference type="Proteomes" id="UP000054018"/>
    </source>
</evidence>
<keyword evidence="2" id="KW-1185">Reference proteome</keyword>
<proteinExistence type="predicted"/>
<dbReference type="EMBL" id="KN833850">
    <property type="protein sequence ID" value="KIK16670.1"/>
    <property type="molecule type" value="Genomic_DNA"/>
</dbReference>
<reference evidence="1 2" key="1">
    <citation type="submission" date="2014-04" db="EMBL/GenBank/DDBJ databases">
        <authorList>
            <consortium name="DOE Joint Genome Institute"/>
            <person name="Kuo A."/>
            <person name="Kohler A."/>
            <person name="Costa M.D."/>
            <person name="Nagy L.G."/>
            <person name="Floudas D."/>
            <person name="Copeland A."/>
            <person name="Barry K.W."/>
            <person name="Cichocki N."/>
            <person name="Veneault-Fourrey C."/>
            <person name="LaButti K."/>
            <person name="Lindquist E.A."/>
            <person name="Lipzen A."/>
            <person name="Lundell T."/>
            <person name="Morin E."/>
            <person name="Murat C."/>
            <person name="Sun H."/>
            <person name="Tunlid A."/>
            <person name="Henrissat B."/>
            <person name="Grigoriev I.V."/>
            <person name="Hibbett D.S."/>
            <person name="Martin F."/>
            <person name="Nordberg H.P."/>
            <person name="Cantor M.N."/>
            <person name="Hua S.X."/>
        </authorList>
    </citation>
    <scope>NUCLEOTIDE SEQUENCE [LARGE SCALE GENOMIC DNA]</scope>
    <source>
        <strain evidence="1 2">441</strain>
    </source>
</reference>
<name>A0A0C9XW55_9AGAM</name>